<reference evidence="3" key="2">
    <citation type="submission" date="2015-07" db="EMBL/GenBank/DDBJ databases">
        <title>Contrasting host-pathogen interactions and genome evolution in two generalist and specialist microsporidian pathogens of mosquitoes.</title>
        <authorList>
            <consortium name="The Broad Institute Genomics Platform"/>
            <consortium name="The Broad Institute Genome Sequencing Center for Infectious Disease"/>
            <person name="Cuomo C.A."/>
            <person name="Sanscrainte N.D."/>
            <person name="Goldberg J.M."/>
            <person name="Heiman D."/>
            <person name="Young S."/>
            <person name="Zeng Q."/>
            <person name="Becnel J.J."/>
            <person name="Birren B.W."/>
        </authorList>
    </citation>
    <scope>NUCLEOTIDE SEQUENCE [LARGE SCALE GENOMIC DNA]</scope>
    <source>
        <strain evidence="3">USNM 41457</strain>
    </source>
</reference>
<dbReference type="HOGENOM" id="CLU_2003880_0_0_1"/>
<dbReference type="Proteomes" id="UP000003163">
    <property type="component" value="Unassembled WGS sequence"/>
</dbReference>
<keyword evidence="3" id="KW-1185">Reference proteome</keyword>
<dbReference type="InParanoid" id="J9DPZ3"/>
<reference evidence="2 3" key="1">
    <citation type="submission" date="2011-08" db="EMBL/GenBank/DDBJ databases">
        <authorList>
            <person name="Liu Z.J."/>
            <person name="Shi F.L."/>
            <person name="Lu J.Q."/>
            <person name="Li M."/>
            <person name="Wang Z.L."/>
        </authorList>
    </citation>
    <scope>NUCLEOTIDE SEQUENCE [LARGE SCALE GENOMIC DNA]</scope>
    <source>
        <strain evidence="2 3">USNM 41457</strain>
    </source>
</reference>
<feature type="transmembrane region" description="Helical" evidence="1">
    <location>
        <begin position="86"/>
        <end position="107"/>
    </location>
</feature>
<sequence length="124" mass="15822">MYERLFFLLRKVVLYTNLRNLTMKKFFLQRARIRRTSYRRKLTKEETKNRRTKKFSTNLVVFFICWFFYFCLCIFIYPYFHFYLIFHHFSFRILLLFGFFVIDKIFYAYTFKFFMMMSDESFIN</sequence>
<keyword evidence="1" id="KW-1133">Transmembrane helix</keyword>
<dbReference type="VEuPathDB" id="MicrosporidiaDB:EDEG_02197"/>
<gene>
    <name evidence="2" type="ORF">EDEG_02197</name>
</gene>
<name>J9DPZ3_EDHAE</name>
<dbReference type="EMBL" id="AFBI03000037">
    <property type="protein sequence ID" value="EJW03432.1"/>
    <property type="molecule type" value="Genomic_DNA"/>
</dbReference>
<proteinExistence type="predicted"/>
<feature type="transmembrane region" description="Helical" evidence="1">
    <location>
        <begin position="59"/>
        <end position="80"/>
    </location>
</feature>
<accession>J9DPZ3</accession>
<keyword evidence="1" id="KW-0472">Membrane</keyword>
<evidence type="ECO:0000313" key="2">
    <source>
        <dbReference type="EMBL" id="EJW03432.1"/>
    </source>
</evidence>
<evidence type="ECO:0000313" key="3">
    <source>
        <dbReference type="Proteomes" id="UP000003163"/>
    </source>
</evidence>
<organism evidence="2 3">
    <name type="scientific">Edhazardia aedis (strain USNM 41457)</name>
    <name type="common">Microsporidian parasite</name>
    <dbReference type="NCBI Taxonomy" id="1003232"/>
    <lineage>
        <taxon>Eukaryota</taxon>
        <taxon>Fungi</taxon>
        <taxon>Fungi incertae sedis</taxon>
        <taxon>Microsporidia</taxon>
        <taxon>Edhazardia</taxon>
    </lineage>
</organism>
<comment type="caution">
    <text evidence="2">The sequence shown here is derived from an EMBL/GenBank/DDBJ whole genome shotgun (WGS) entry which is preliminary data.</text>
</comment>
<dbReference type="AlphaFoldDB" id="J9DPZ3"/>
<keyword evidence="1" id="KW-0812">Transmembrane</keyword>
<evidence type="ECO:0000256" key="1">
    <source>
        <dbReference type="SAM" id="Phobius"/>
    </source>
</evidence>
<protein>
    <submittedName>
        <fullName evidence="2">Uncharacterized protein</fullName>
    </submittedName>
</protein>